<name>A0A4V2S4V6_9PSEU</name>
<dbReference type="AlphaFoldDB" id="A0A4V2S4V6"/>
<evidence type="ECO:0000313" key="2">
    <source>
        <dbReference type="EMBL" id="TCO49640.1"/>
    </source>
</evidence>
<dbReference type="Gene3D" id="3.40.50.300">
    <property type="entry name" value="P-loop containing nucleotide triphosphate hydrolases"/>
    <property type="match status" value="1"/>
</dbReference>
<dbReference type="InterPro" id="IPR027417">
    <property type="entry name" value="P-loop_NTPase"/>
</dbReference>
<dbReference type="Proteomes" id="UP000295680">
    <property type="component" value="Unassembled WGS sequence"/>
</dbReference>
<proteinExistence type="predicted"/>
<comment type="caution">
    <text evidence="2">The sequence shown here is derived from an EMBL/GenBank/DDBJ whole genome shotgun (WGS) entry which is preliminary data.</text>
</comment>
<keyword evidence="3" id="KW-1185">Reference proteome</keyword>
<feature type="signal peptide" evidence="1">
    <location>
        <begin position="1"/>
        <end position="20"/>
    </location>
</feature>
<sequence length="267" mass="27820">MAMIVILSAKASPGATTAVAAATRTWPASVLAVGADPSGDDLLTGWLGGWLMNGWIRPERGLLGFATATRHAEHVTADDLRPFIQAIPTTTHARIVTGLLEPGQASSVGPAGWGRLAHALVDLSRRGAHQVDVLVDGGRFGPATAWPLLHAADLVLVAVRPERRAVLAARPLARLLASRMVSGRLGLAVTTASAQDAREVANVLGLPVGLRTPDDPRSARWFSDGSGGVAPPGRSKLLQVVRGEAQRLHDALNMPHPASVRPLAGVS</sequence>
<dbReference type="SUPFAM" id="SSF52540">
    <property type="entry name" value="P-loop containing nucleoside triphosphate hydrolases"/>
    <property type="match status" value="1"/>
</dbReference>
<accession>A0A4V2S4V6</accession>
<feature type="chain" id="PRO_5020423283" evidence="1">
    <location>
        <begin position="21"/>
        <end position="267"/>
    </location>
</feature>
<evidence type="ECO:0000313" key="3">
    <source>
        <dbReference type="Proteomes" id="UP000295680"/>
    </source>
</evidence>
<protein>
    <submittedName>
        <fullName evidence="2">Cellulose biosynthesis protein BcsQ</fullName>
    </submittedName>
</protein>
<keyword evidence="1" id="KW-0732">Signal</keyword>
<gene>
    <name evidence="2" type="ORF">EV192_1145</name>
</gene>
<reference evidence="2 3" key="1">
    <citation type="submission" date="2019-03" db="EMBL/GenBank/DDBJ databases">
        <title>Genomic Encyclopedia of Type Strains, Phase IV (KMG-IV): sequencing the most valuable type-strain genomes for metagenomic binning, comparative biology and taxonomic classification.</title>
        <authorList>
            <person name="Goeker M."/>
        </authorList>
    </citation>
    <scope>NUCLEOTIDE SEQUENCE [LARGE SCALE GENOMIC DNA]</scope>
    <source>
        <strain evidence="2 3">DSM 45934</strain>
    </source>
</reference>
<organism evidence="2 3">
    <name type="scientific">Actinocrispum wychmicini</name>
    <dbReference type="NCBI Taxonomy" id="1213861"/>
    <lineage>
        <taxon>Bacteria</taxon>
        <taxon>Bacillati</taxon>
        <taxon>Actinomycetota</taxon>
        <taxon>Actinomycetes</taxon>
        <taxon>Pseudonocardiales</taxon>
        <taxon>Pseudonocardiaceae</taxon>
        <taxon>Actinocrispum</taxon>
    </lineage>
</organism>
<evidence type="ECO:0000256" key="1">
    <source>
        <dbReference type="SAM" id="SignalP"/>
    </source>
</evidence>
<dbReference type="EMBL" id="SLWS01000014">
    <property type="protein sequence ID" value="TCO49640.1"/>
    <property type="molecule type" value="Genomic_DNA"/>
</dbReference>